<evidence type="ECO:0000313" key="2">
    <source>
        <dbReference type="EMBL" id="DAD94708.1"/>
    </source>
</evidence>
<organism evidence="2">
    <name type="scientific">Siphoviridae sp. ctsMn4</name>
    <dbReference type="NCBI Taxonomy" id="2826485"/>
    <lineage>
        <taxon>Viruses</taxon>
        <taxon>Duplodnaviria</taxon>
        <taxon>Heunggongvirae</taxon>
        <taxon>Uroviricota</taxon>
        <taxon>Caudoviricetes</taxon>
    </lineage>
</organism>
<dbReference type="EMBL" id="BK015180">
    <property type="protein sequence ID" value="DAD94708.1"/>
    <property type="molecule type" value="Genomic_DNA"/>
</dbReference>
<keyword evidence="1" id="KW-1133">Transmembrane helix</keyword>
<feature type="transmembrane region" description="Helical" evidence="1">
    <location>
        <begin position="56"/>
        <end position="78"/>
    </location>
</feature>
<reference evidence="2" key="1">
    <citation type="journal article" date="2021" name="Proc. Natl. Acad. Sci. U.S.A.">
        <title>A Catalog of Tens of Thousands of Viruses from Human Metagenomes Reveals Hidden Associations with Chronic Diseases.</title>
        <authorList>
            <person name="Tisza M.J."/>
            <person name="Buck C.B."/>
        </authorList>
    </citation>
    <scope>NUCLEOTIDE SEQUENCE</scope>
    <source>
        <strain evidence="2">CtsMn4</strain>
    </source>
</reference>
<sequence>MLPIWVLPRKMKLQEEVEFCKIQQHKNYYFFCALCWFHVKNLSAKMGFLHGTNLLVIQYILFMQTIWYNIYGFILHSLSSLYERRGKYG</sequence>
<accession>A0A8S5NK25</accession>
<keyword evidence="1" id="KW-0472">Membrane</keyword>
<name>A0A8S5NK25_9CAUD</name>
<proteinExistence type="predicted"/>
<keyword evidence="1" id="KW-0812">Transmembrane</keyword>
<protein>
    <submittedName>
        <fullName evidence="2">Uncharacterized protein</fullName>
    </submittedName>
</protein>
<evidence type="ECO:0000256" key="1">
    <source>
        <dbReference type="SAM" id="Phobius"/>
    </source>
</evidence>